<evidence type="ECO:0000313" key="2">
    <source>
        <dbReference type="EMBL" id="CAF4847625.1"/>
    </source>
</evidence>
<sequence>MDEGEQIDAIYTDLEKAFDRVDHVILLHKLLALGIRGDIWIKSYVTNRRQAVVTGGHRSTFINVTSGVPQGSILGPLLFNAYLYDIKSCFKYSEYLTFADDKKYF</sequence>
<dbReference type="Proteomes" id="UP000663880">
    <property type="component" value="Unassembled WGS sequence"/>
</dbReference>
<comment type="caution">
    <text evidence="2">The sequence shown here is derived from an EMBL/GenBank/DDBJ whole genome shotgun (WGS) entry which is preliminary data.</text>
</comment>
<proteinExistence type="predicted"/>
<dbReference type="PANTHER" id="PTHR33332">
    <property type="entry name" value="REVERSE TRANSCRIPTASE DOMAIN-CONTAINING PROTEIN"/>
    <property type="match status" value="1"/>
</dbReference>
<evidence type="ECO:0000313" key="3">
    <source>
        <dbReference type="Proteomes" id="UP000663880"/>
    </source>
</evidence>
<dbReference type="OrthoDB" id="426210at2759"/>
<gene>
    <name evidence="2" type="ORF">PMACD_LOCUS6765</name>
</gene>
<accession>A0A821RXP0</accession>
<dbReference type="InterPro" id="IPR000477">
    <property type="entry name" value="RT_dom"/>
</dbReference>
<dbReference type="EMBL" id="CAJOBZ010000015">
    <property type="protein sequence ID" value="CAF4847625.1"/>
    <property type="molecule type" value="Genomic_DNA"/>
</dbReference>
<name>A0A821RXP0_9NEOP</name>
<reference evidence="2" key="1">
    <citation type="submission" date="2021-02" db="EMBL/GenBank/DDBJ databases">
        <authorList>
            <person name="Steward A R."/>
        </authorList>
    </citation>
    <scope>NUCLEOTIDE SEQUENCE</scope>
</reference>
<organism evidence="2 3">
    <name type="scientific">Pieris macdunnoughi</name>
    <dbReference type="NCBI Taxonomy" id="345717"/>
    <lineage>
        <taxon>Eukaryota</taxon>
        <taxon>Metazoa</taxon>
        <taxon>Ecdysozoa</taxon>
        <taxon>Arthropoda</taxon>
        <taxon>Hexapoda</taxon>
        <taxon>Insecta</taxon>
        <taxon>Pterygota</taxon>
        <taxon>Neoptera</taxon>
        <taxon>Endopterygota</taxon>
        <taxon>Lepidoptera</taxon>
        <taxon>Glossata</taxon>
        <taxon>Ditrysia</taxon>
        <taxon>Papilionoidea</taxon>
        <taxon>Pieridae</taxon>
        <taxon>Pierinae</taxon>
        <taxon>Pieris</taxon>
    </lineage>
</organism>
<feature type="domain" description="Reverse transcriptase" evidence="1">
    <location>
        <begin position="1"/>
        <end position="105"/>
    </location>
</feature>
<dbReference type="AlphaFoldDB" id="A0A821RXP0"/>
<dbReference type="InterPro" id="IPR043502">
    <property type="entry name" value="DNA/RNA_pol_sf"/>
</dbReference>
<dbReference type="Pfam" id="PF00078">
    <property type="entry name" value="RVT_1"/>
    <property type="match status" value="1"/>
</dbReference>
<keyword evidence="3" id="KW-1185">Reference proteome</keyword>
<evidence type="ECO:0000259" key="1">
    <source>
        <dbReference type="PROSITE" id="PS50878"/>
    </source>
</evidence>
<dbReference type="PROSITE" id="PS50878">
    <property type="entry name" value="RT_POL"/>
    <property type="match status" value="1"/>
</dbReference>
<dbReference type="GO" id="GO:0071897">
    <property type="term" value="P:DNA biosynthetic process"/>
    <property type="evidence" value="ECO:0007669"/>
    <property type="project" value="UniProtKB-ARBA"/>
</dbReference>
<protein>
    <recommendedName>
        <fullName evidence="1">Reverse transcriptase domain-containing protein</fullName>
    </recommendedName>
</protein>
<dbReference type="SUPFAM" id="SSF56672">
    <property type="entry name" value="DNA/RNA polymerases"/>
    <property type="match status" value="1"/>
</dbReference>